<keyword evidence="1" id="KW-0175">Coiled coil</keyword>
<keyword evidence="2" id="KW-0472">Membrane</keyword>
<reference evidence="3 4" key="1">
    <citation type="journal article" date="2013" name="Proc. Natl. Acad. Sci. U.S.A.">
        <title>Candidate phylum TM6 genome recovered from a hospital sink biofilm provides genomic insights into this uncultivated phylum.</title>
        <authorList>
            <person name="McLean J.S."/>
            <person name="Lombardo M.J."/>
            <person name="Badger J.H."/>
            <person name="Edlund A."/>
            <person name="Novotny M."/>
            <person name="Yee-Greenbaum J."/>
            <person name="Vyahhi N."/>
            <person name="Hall A.P."/>
            <person name="Yang Y."/>
            <person name="Dupont C.L."/>
            <person name="Ziegler M.G."/>
            <person name="Chitsaz H."/>
            <person name="Allen A.E."/>
            <person name="Yooseph S."/>
            <person name="Tesler G."/>
            <person name="Pevzner P.A."/>
            <person name="Friedman R.M."/>
            <person name="Nealson K.H."/>
            <person name="Venter J.C."/>
            <person name="Lasken R.S."/>
        </authorList>
    </citation>
    <scope>NUCLEOTIDE SEQUENCE [LARGE SCALE GENOMIC DNA]</scope>
    <source>
        <strain evidence="3 4">TM6SC1</strain>
    </source>
</reference>
<keyword evidence="4" id="KW-1185">Reference proteome</keyword>
<comment type="caution">
    <text evidence="3">The sequence shown here is derived from an EMBL/GenBank/DDBJ whole genome shotgun (WGS) entry which is preliminary data.</text>
</comment>
<keyword evidence="2" id="KW-1133">Transmembrane helix</keyword>
<feature type="transmembrane region" description="Helical" evidence="2">
    <location>
        <begin position="44"/>
        <end position="64"/>
    </location>
</feature>
<dbReference type="STRING" id="1306947.J120_01425"/>
<evidence type="ECO:0000256" key="1">
    <source>
        <dbReference type="SAM" id="Coils"/>
    </source>
</evidence>
<dbReference type="Proteomes" id="UP000032214">
    <property type="component" value="Unassembled WGS sequence"/>
</dbReference>
<evidence type="ECO:0000256" key="2">
    <source>
        <dbReference type="SAM" id="Phobius"/>
    </source>
</evidence>
<gene>
    <name evidence="3" type="ORF">J120_01425</name>
</gene>
<keyword evidence="2" id="KW-0812">Transmembrane</keyword>
<accession>A0A0D2GQF0</accession>
<proteinExistence type="predicted"/>
<dbReference type="AlphaFoldDB" id="A0A0D2GQF0"/>
<organism evidence="3 4">
    <name type="scientific">candidate division TM6 bacterium JCVI TM6SC1</name>
    <dbReference type="NCBI Taxonomy" id="1306947"/>
    <lineage>
        <taxon>Bacteria</taxon>
        <taxon>Candidatus Babelota</taxon>
        <taxon>Vermiphilus</taxon>
    </lineage>
</organism>
<name>A0A0D2GQF0_9BACT</name>
<evidence type="ECO:0000313" key="3">
    <source>
        <dbReference type="EMBL" id="KIX85599.1"/>
    </source>
</evidence>
<sequence>MRFVTSKLLLAIMLIIPTQSKSMEMLTSPITTMVAASVGKSVGLGLGIHALPWAVTIAGGIYVWRSIKNEFKRRDDANKQKDEVIKLLETRTNNLEKELEAARTNNSALVNEMKVALAPVTALIPNLNEGIKGISQRLDHTNKQLIQVKGQVRTHTTLLEGLDLGVTDVIQNTEKIDQGIQASEEVLTDIKDTVNTASKHAATLKKSVAVFGRHFNNIYKTWRQTEVGTNNNNAVISQYPVVTSYNSLPAPSNTNTIHSRNRNLVAALMNKNGSKSNSFPTIYKPVYTNGSVPTTYTSKATKPTEGAQKLNFGNVIPANKTASSGVFNTTFNYFAPIKIDSMNGI</sequence>
<feature type="coiled-coil region" evidence="1">
    <location>
        <begin position="78"/>
        <end position="112"/>
    </location>
</feature>
<evidence type="ECO:0000313" key="4">
    <source>
        <dbReference type="Proteomes" id="UP000032214"/>
    </source>
</evidence>
<protein>
    <submittedName>
        <fullName evidence="3">Uncharacterized protein</fullName>
    </submittedName>
</protein>
<dbReference type="EMBL" id="ARQD01000001">
    <property type="protein sequence ID" value="KIX85599.1"/>
    <property type="molecule type" value="Genomic_DNA"/>
</dbReference>